<dbReference type="PANTHER" id="PTHR33204:SF29">
    <property type="entry name" value="TRANSCRIPTIONAL REGULATOR"/>
    <property type="match status" value="1"/>
</dbReference>
<dbReference type="InterPro" id="IPR036390">
    <property type="entry name" value="WH_DNA-bd_sf"/>
</dbReference>
<dbReference type="PROSITE" id="PS51118">
    <property type="entry name" value="HTH_HXLR"/>
    <property type="match status" value="1"/>
</dbReference>
<evidence type="ECO:0000259" key="4">
    <source>
        <dbReference type="PROSITE" id="PS51118"/>
    </source>
</evidence>
<gene>
    <name evidence="5" type="ORF">GSM42_10270</name>
</gene>
<keyword evidence="2" id="KW-0238">DNA-binding</keyword>
<dbReference type="InterPro" id="IPR036388">
    <property type="entry name" value="WH-like_DNA-bd_sf"/>
</dbReference>
<proteinExistence type="predicted"/>
<keyword evidence="6" id="KW-1185">Reference proteome</keyword>
<dbReference type="Pfam" id="PF01638">
    <property type="entry name" value="HxlR"/>
    <property type="match status" value="1"/>
</dbReference>
<evidence type="ECO:0000256" key="3">
    <source>
        <dbReference type="ARBA" id="ARBA00023163"/>
    </source>
</evidence>
<name>A0A6I4W1G3_9BACL</name>
<evidence type="ECO:0000313" key="5">
    <source>
        <dbReference type="EMBL" id="MXQ54092.1"/>
    </source>
</evidence>
<evidence type="ECO:0000256" key="2">
    <source>
        <dbReference type="ARBA" id="ARBA00023125"/>
    </source>
</evidence>
<dbReference type="SUPFAM" id="SSF46785">
    <property type="entry name" value="Winged helix' DNA-binding domain"/>
    <property type="match status" value="1"/>
</dbReference>
<dbReference type="RefSeq" id="WP_160801451.1">
    <property type="nucleotide sequence ID" value="NZ_WUUL01000006.1"/>
</dbReference>
<protein>
    <submittedName>
        <fullName evidence="5">Transcriptional regulator</fullName>
    </submittedName>
</protein>
<dbReference type="Gene3D" id="1.10.10.10">
    <property type="entry name" value="Winged helix-like DNA-binding domain superfamily/Winged helix DNA-binding domain"/>
    <property type="match status" value="1"/>
</dbReference>
<dbReference type="PANTHER" id="PTHR33204">
    <property type="entry name" value="TRANSCRIPTIONAL REGULATOR, MARR FAMILY"/>
    <property type="match status" value="1"/>
</dbReference>
<feature type="domain" description="HTH hxlR-type" evidence="4">
    <location>
        <begin position="7"/>
        <end position="111"/>
    </location>
</feature>
<comment type="caution">
    <text evidence="5">The sequence shown here is derived from an EMBL/GenBank/DDBJ whole genome shotgun (WGS) entry which is preliminary data.</text>
</comment>
<dbReference type="AlphaFoldDB" id="A0A6I4W1G3"/>
<sequence>MIVKGETPPRYQNGVEVTLDVIGGKWKSVILYHLMTGKKRTNELRRLIPNITQKMLTKQLRELESAGIIIRITYNQIPPKVEYELSEYGWGLKNILDQFCGWGENHAEKTYGDKSVVLECYSTEDDICY</sequence>
<evidence type="ECO:0000313" key="6">
    <source>
        <dbReference type="Proteomes" id="UP000430692"/>
    </source>
</evidence>
<dbReference type="InterPro" id="IPR002577">
    <property type="entry name" value="HTH_HxlR"/>
</dbReference>
<evidence type="ECO:0000256" key="1">
    <source>
        <dbReference type="ARBA" id="ARBA00023015"/>
    </source>
</evidence>
<dbReference type="EMBL" id="WUUL01000006">
    <property type="protein sequence ID" value="MXQ54092.1"/>
    <property type="molecule type" value="Genomic_DNA"/>
</dbReference>
<reference evidence="5 6" key="1">
    <citation type="submission" date="2019-12" db="EMBL/GenBank/DDBJ databases">
        <title>Whole-genome analyses of novel actinobacteria.</title>
        <authorList>
            <person name="Sahin N."/>
            <person name="Saygin H."/>
        </authorList>
    </citation>
    <scope>NUCLEOTIDE SEQUENCE [LARGE SCALE GENOMIC DNA]</scope>
    <source>
        <strain evidence="5 6">KC615</strain>
    </source>
</reference>
<dbReference type="Proteomes" id="UP000430692">
    <property type="component" value="Unassembled WGS sequence"/>
</dbReference>
<keyword evidence="1" id="KW-0805">Transcription regulation</keyword>
<organism evidence="5 6">
    <name type="scientific">Shimazuella alba</name>
    <dbReference type="NCBI Taxonomy" id="2690964"/>
    <lineage>
        <taxon>Bacteria</taxon>
        <taxon>Bacillati</taxon>
        <taxon>Bacillota</taxon>
        <taxon>Bacilli</taxon>
        <taxon>Bacillales</taxon>
        <taxon>Thermoactinomycetaceae</taxon>
        <taxon>Shimazuella</taxon>
    </lineage>
</organism>
<dbReference type="GO" id="GO:0003677">
    <property type="term" value="F:DNA binding"/>
    <property type="evidence" value="ECO:0007669"/>
    <property type="project" value="UniProtKB-KW"/>
</dbReference>
<keyword evidence="3" id="KW-0804">Transcription</keyword>
<accession>A0A6I4W1G3</accession>